<dbReference type="AlphaFoldDB" id="A0AAD7MLI8"/>
<sequence length="82" mass="9016">MLAQYPSEGRALPFISSLGSFPCLQYSCLPFISVCLPGVILIHTRNVLSVATLLYCTYFILLPCNTCTLSSHSSCQVFVFFA</sequence>
<accession>A0AAD7MLI8</accession>
<name>A0AAD7MLI8_9AGAR</name>
<organism evidence="1 2">
    <name type="scientific">Mycena metata</name>
    <dbReference type="NCBI Taxonomy" id="1033252"/>
    <lineage>
        <taxon>Eukaryota</taxon>
        <taxon>Fungi</taxon>
        <taxon>Dikarya</taxon>
        <taxon>Basidiomycota</taxon>
        <taxon>Agaricomycotina</taxon>
        <taxon>Agaricomycetes</taxon>
        <taxon>Agaricomycetidae</taxon>
        <taxon>Agaricales</taxon>
        <taxon>Marasmiineae</taxon>
        <taxon>Mycenaceae</taxon>
        <taxon>Mycena</taxon>
    </lineage>
</organism>
<dbReference type="Proteomes" id="UP001215598">
    <property type="component" value="Unassembled WGS sequence"/>
</dbReference>
<keyword evidence="2" id="KW-1185">Reference proteome</keyword>
<evidence type="ECO:0000313" key="1">
    <source>
        <dbReference type="EMBL" id="KAJ7722209.1"/>
    </source>
</evidence>
<protein>
    <submittedName>
        <fullName evidence="1">Uncharacterized protein</fullName>
    </submittedName>
</protein>
<comment type="caution">
    <text evidence="1">The sequence shown here is derived from an EMBL/GenBank/DDBJ whole genome shotgun (WGS) entry which is preliminary data.</text>
</comment>
<gene>
    <name evidence="1" type="ORF">B0H16DRAFT_359542</name>
</gene>
<proteinExistence type="predicted"/>
<reference evidence="1" key="1">
    <citation type="submission" date="2023-03" db="EMBL/GenBank/DDBJ databases">
        <title>Massive genome expansion in bonnet fungi (Mycena s.s.) driven by repeated elements and novel gene families across ecological guilds.</title>
        <authorList>
            <consortium name="Lawrence Berkeley National Laboratory"/>
            <person name="Harder C.B."/>
            <person name="Miyauchi S."/>
            <person name="Viragh M."/>
            <person name="Kuo A."/>
            <person name="Thoen E."/>
            <person name="Andreopoulos B."/>
            <person name="Lu D."/>
            <person name="Skrede I."/>
            <person name="Drula E."/>
            <person name="Henrissat B."/>
            <person name="Morin E."/>
            <person name="Kohler A."/>
            <person name="Barry K."/>
            <person name="LaButti K."/>
            <person name="Morin E."/>
            <person name="Salamov A."/>
            <person name="Lipzen A."/>
            <person name="Mereny Z."/>
            <person name="Hegedus B."/>
            <person name="Baldrian P."/>
            <person name="Stursova M."/>
            <person name="Weitz H."/>
            <person name="Taylor A."/>
            <person name="Grigoriev I.V."/>
            <person name="Nagy L.G."/>
            <person name="Martin F."/>
            <person name="Kauserud H."/>
        </authorList>
    </citation>
    <scope>NUCLEOTIDE SEQUENCE</scope>
    <source>
        <strain evidence="1">CBHHK182m</strain>
    </source>
</reference>
<evidence type="ECO:0000313" key="2">
    <source>
        <dbReference type="Proteomes" id="UP001215598"/>
    </source>
</evidence>
<dbReference type="EMBL" id="JARKIB010000222">
    <property type="protein sequence ID" value="KAJ7722209.1"/>
    <property type="molecule type" value="Genomic_DNA"/>
</dbReference>